<evidence type="ECO:0000313" key="3">
    <source>
        <dbReference type="EMBL" id="RHZ75618.1"/>
    </source>
</evidence>
<reference evidence="3 4" key="1">
    <citation type="submission" date="2018-08" db="EMBL/GenBank/DDBJ databases">
        <title>Genome and evolution of the arbuscular mycorrhizal fungus Diversispora epigaea (formerly Glomus versiforme) and its bacterial endosymbionts.</title>
        <authorList>
            <person name="Sun X."/>
            <person name="Fei Z."/>
            <person name="Harrison M."/>
        </authorList>
    </citation>
    <scope>NUCLEOTIDE SEQUENCE [LARGE SCALE GENOMIC DNA]</scope>
    <source>
        <strain evidence="3 4">IT104</strain>
    </source>
</reference>
<dbReference type="AlphaFoldDB" id="A0A397IN32"/>
<gene>
    <name evidence="3" type="ORF">Glove_212g117</name>
</gene>
<dbReference type="EMBL" id="PQFF01000197">
    <property type="protein sequence ID" value="RHZ75618.1"/>
    <property type="molecule type" value="Genomic_DNA"/>
</dbReference>
<feature type="region of interest" description="Disordered" evidence="1">
    <location>
        <begin position="1"/>
        <end position="23"/>
    </location>
</feature>
<feature type="transmembrane region" description="Helical" evidence="2">
    <location>
        <begin position="138"/>
        <end position="162"/>
    </location>
</feature>
<protein>
    <submittedName>
        <fullName evidence="3">Uncharacterized protein</fullName>
    </submittedName>
</protein>
<feature type="compositionally biased region" description="Polar residues" evidence="1">
    <location>
        <begin position="1"/>
        <end position="19"/>
    </location>
</feature>
<feature type="region of interest" description="Disordered" evidence="1">
    <location>
        <begin position="38"/>
        <end position="60"/>
    </location>
</feature>
<dbReference type="OrthoDB" id="2463785at2759"/>
<accession>A0A397IN32</accession>
<sequence>MNTTETEVASTSKAIQTVQNDSDNDILDINIAPNLADKASQKGKGKGSEDVENGSDIKDDGILTPELEEVYKKLDRRQKERYQKCRTEEAKIVLLETTRHERKKGKYEIASVFNAISVLTTIAITVTAKDAFFINKCYINIIIVLFPTYIGITLAIILGIFIVSPAISVSWIGVGASISTFFFEIIVIE</sequence>
<keyword evidence="2" id="KW-0472">Membrane</keyword>
<proteinExistence type="predicted"/>
<comment type="caution">
    <text evidence="3">The sequence shown here is derived from an EMBL/GenBank/DDBJ whole genome shotgun (WGS) entry which is preliminary data.</text>
</comment>
<dbReference type="Proteomes" id="UP000266861">
    <property type="component" value="Unassembled WGS sequence"/>
</dbReference>
<feature type="transmembrane region" description="Helical" evidence="2">
    <location>
        <begin position="109"/>
        <end position="126"/>
    </location>
</feature>
<keyword evidence="2" id="KW-1133">Transmembrane helix</keyword>
<name>A0A397IN32_9GLOM</name>
<evidence type="ECO:0000313" key="4">
    <source>
        <dbReference type="Proteomes" id="UP000266861"/>
    </source>
</evidence>
<keyword evidence="2" id="KW-0812">Transmembrane</keyword>
<organism evidence="3 4">
    <name type="scientific">Diversispora epigaea</name>
    <dbReference type="NCBI Taxonomy" id="1348612"/>
    <lineage>
        <taxon>Eukaryota</taxon>
        <taxon>Fungi</taxon>
        <taxon>Fungi incertae sedis</taxon>
        <taxon>Mucoromycota</taxon>
        <taxon>Glomeromycotina</taxon>
        <taxon>Glomeromycetes</taxon>
        <taxon>Diversisporales</taxon>
        <taxon>Diversisporaceae</taxon>
        <taxon>Diversispora</taxon>
    </lineage>
</organism>
<keyword evidence="4" id="KW-1185">Reference proteome</keyword>
<feature type="transmembrane region" description="Helical" evidence="2">
    <location>
        <begin position="169"/>
        <end position="188"/>
    </location>
</feature>
<evidence type="ECO:0000256" key="1">
    <source>
        <dbReference type="SAM" id="MobiDB-lite"/>
    </source>
</evidence>
<evidence type="ECO:0000256" key="2">
    <source>
        <dbReference type="SAM" id="Phobius"/>
    </source>
</evidence>